<dbReference type="VEuPathDB" id="TriTrypDB:LdCL_200015100"/>
<dbReference type="VEuPathDB" id="TriTrypDB:LdBPK_201040.1"/>
<dbReference type="EMBL" id="RHLD01000038">
    <property type="protein sequence ID" value="TPP45477.1"/>
    <property type="molecule type" value="Genomic_DNA"/>
</dbReference>
<evidence type="ECO:0000313" key="2">
    <source>
        <dbReference type="EMBL" id="CAC5429661.1"/>
    </source>
</evidence>
<feature type="compositionally biased region" description="Pro residues" evidence="1">
    <location>
        <begin position="122"/>
        <end position="131"/>
    </location>
</feature>
<feature type="region of interest" description="Disordered" evidence="1">
    <location>
        <begin position="284"/>
        <end position="325"/>
    </location>
</feature>
<evidence type="ECO:0000313" key="4">
    <source>
        <dbReference type="Proteomes" id="UP000318821"/>
    </source>
</evidence>
<reference evidence="3" key="2">
    <citation type="submission" date="2019-02" db="EMBL/GenBank/DDBJ databases">
        <title>FDA dAtabase for Regulatory Grade micrObial Sequences (FDA-ARGOS): Supporting development and validation of Infectious Disease Dx tests.</title>
        <authorList>
            <person name="Duncan R."/>
            <person name="Fisher C."/>
            <person name="Tallon L.J."/>
            <person name="Sadzewicz L."/>
            <person name="Sengamalay N."/>
            <person name="Ott S."/>
            <person name="Godinez A."/>
            <person name="Nagaraj S."/>
            <person name="Nadendla S."/>
            <person name="Sichtig H."/>
        </authorList>
    </citation>
    <scope>NUCLEOTIDE SEQUENCE</scope>
    <source>
        <strain evidence="3">FDAARGOS_360</strain>
    </source>
</reference>
<protein>
    <submittedName>
        <fullName evidence="2">Hypothetical_protein_conserved</fullName>
    </submittedName>
</protein>
<organism evidence="3 4">
    <name type="scientific">Leishmania donovani</name>
    <dbReference type="NCBI Taxonomy" id="5661"/>
    <lineage>
        <taxon>Eukaryota</taxon>
        <taxon>Discoba</taxon>
        <taxon>Euglenozoa</taxon>
        <taxon>Kinetoplastea</taxon>
        <taxon>Metakinetoplastina</taxon>
        <taxon>Trypanosomatida</taxon>
        <taxon>Trypanosomatidae</taxon>
        <taxon>Leishmaniinae</taxon>
        <taxon>Leishmania</taxon>
    </lineage>
</organism>
<reference evidence="4" key="1">
    <citation type="submission" date="2019-02" db="EMBL/GenBank/DDBJ databases">
        <title>FDA dAtabase for Regulatory Grade micrObial Sequences (FDA-ARGOS): Supporting development and validation of Infectious Disease Dx tests.</title>
        <authorList>
            <person name="Duncan R."/>
            <person name="Fisher C."/>
            <person name="Tallon L."/>
            <person name="Sadzewicz L."/>
            <person name="Sengamalay N."/>
            <person name="Ott S."/>
            <person name="Godinez A."/>
            <person name="Nagaraj S."/>
            <person name="Vavikolanu K."/>
            <person name="Vyas G."/>
            <person name="Nadendla S."/>
            <person name="Aluvathingal J."/>
            <person name="Sichtig H."/>
        </authorList>
    </citation>
    <scope>NUCLEOTIDE SEQUENCE [LARGE SCALE GENOMIC DNA]</scope>
    <source>
        <strain evidence="4">FDAARGOS_360</strain>
    </source>
</reference>
<proteinExistence type="predicted"/>
<dbReference type="AlphaFoldDB" id="A0A504XKF6"/>
<gene>
    <name evidence="3" type="ORF">CGC20_31570</name>
    <name evidence="2" type="ORF">LDHU3_20.1290</name>
</gene>
<dbReference type="Proteomes" id="UP000601710">
    <property type="component" value="Chromosome 20"/>
</dbReference>
<feature type="region of interest" description="Disordered" evidence="1">
    <location>
        <begin position="17"/>
        <end position="36"/>
    </location>
</feature>
<dbReference type="EMBL" id="LR812640">
    <property type="protein sequence ID" value="CAC5429661.1"/>
    <property type="molecule type" value="Genomic_DNA"/>
</dbReference>
<accession>A0A504XKF6</accession>
<dbReference type="Proteomes" id="UP000318821">
    <property type="component" value="Unassembled WGS sequence"/>
</dbReference>
<feature type="region of interest" description="Disordered" evidence="1">
    <location>
        <begin position="114"/>
        <end position="159"/>
    </location>
</feature>
<sequence>MNASEAALLEPLVAARRTGGVGGSDAPVSGVDGNGDSQQHIGYSTKNLSKSNAHPLPRLQPPTNGEWRGIPSSLYTNLHPCSGGRPMISEQRTPLMSVNDLYNAPPHMIGGFNGSGNGGPPIMRPPLPPPAFNSSASSRPAPPSMHSCGPQPPVSLKKSLRTNGPVKQIAICGSSEPGSTRLPSSQLLQSQRVMSVARGPQPSSVEPTRLANGKKIKTDKQRPQVAEAKPEHYAFTGPTKSAMKIRKAQLQQQRRGANLGKEIKTTVGNDNSWMKGLTYSTWVDSPKGPLHKLDHEGPYKRRPKTKNNSNKNRGRKTRSNMGKTSLLLEALRNLFR</sequence>
<dbReference type="VEuPathDB" id="TriTrypDB:LDHU3_20.1290"/>
<reference evidence="2" key="3">
    <citation type="submission" date="2020-06" db="EMBL/GenBank/DDBJ databases">
        <authorList>
            <person name="Camacho E."/>
            <person name="Gonzalez-de la Fuente S."/>
            <person name="Rastrojo A."/>
            <person name="Peiro-Pastor R."/>
            <person name="Solana JC."/>
            <person name="Tabera L."/>
            <person name="Gamarro F."/>
            <person name="Carrasco-Ramiro F."/>
            <person name="Requena JM."/>
            <person name="Aguado B."/>
        </authorList>
    </citation>
    <scope>NUCLEOTIDE SEQUENCE</scope>
</reference>
<evidence type="ECO:0000256" key="1">
    <source>
        <dbReference type="SAM" id="MobiDB-lite"/>
    </source>
</evidence>
<name>A0A504XKF6_LEIDO</name>
<evidence type="ECO:0000313" key="3">
    <source>
        <dbReference type="EMBL" id="TPP45477.1"/>
    </source>
</evidence>